<evidence type="ECO:0000313" key="5">
    <source>
        <dbReference type="Proteomes" id="UP000036780"/>
    </source>
</evidence>
<evidence type="ECO:0000259" key="2">
    <source>
        <dbReference type="Pfam" id="PF18576"/>
    </source>
</evidence>
<dbReference type="OrthoDB" id="2350973at2"/>
<dbReference type="RefSeq" id="WP_050350023.1">
    <property type="nucleotide sequence ID" value="NZ_BOSN01000006.1"/>
</dbReference>
<gene>
    <name evidence="4" type="ORF">AFK71_02720</name>
</gene>
<evidence type="ECO:0008006" key="6">
    <source>
        <dbReference type="Google" id="ProtNLM"/>
    </source>
</evidence>
<dbReference type="Gene3D" id="1.20.120.330">
    <property type="entry name" value="Nucleotidyltransferases domain 2"/>
    <property type="match status" value="1"/>
</dbReference>
<evidence type="ECO:0000259" key="3">
    <source>
        <dbReference type="Pfam" id="PF22339"/>
    </source>
</evidence>
<dbReference type="Gene3D" id="3.30.460.10">
    <property type="entry name" value="Beta Polymerase, domain 2"/>
    <property type="match status" value="1"/>
</dbReference>
<dbReference type="EMBL" id="LGTO01000002">
    <property type="protein sequence ID" value="KNE22545.1"/>
    <property type="molecule type" value="Genomic_DNA"/>
</dbReference>
<organism evidence="4 5">
    <name type="scientific">Virgibacillus pantothenticus</name>
    <dbReference type="NCBI Taxonomy" id="1473"/>
    <lineage>
        <taxon>Bacteria</taxon>
        <taxon>Bacillati</taxon>
        <taxon>Bacillota</taxon>
        <taxon>Bacilli</taxon>
        <taxon>Bacillales</taxon>
        <taxon>Bacillaceae</taxon>
        <taxon>Virgibacillus</taxon>
    </lineage>
</organism>
<dbReference type="Gene3D" id="1.10.10.10">
    <property type="entry name" value="Winged helix-like DNA-binding domain superfamily/Winged helix DNA-binding domain"/>
    <property type="match status" value="1"/>
</dbReference>
<comment type="caution">
    <text evidence="4">The sequence shown here is derived from an EMBL/GenBank/DDBJ whole genome shotgun (WGS) entry which is preliminary data.</text>
</comment>
<dbReference type="GeneID" id="66869456"/>
<dbReference type="AlphaFoldDB" id="A0A0L0QV55"/>
<dbReference type="PATRIC" id="fig|1473.5.peg.3477"/>
<protein>
    <recommendedName>
        <fullName evidence="6">Nucleotidyltransferase-like domain-containing protein</fullName>
    </recommendedName>
</protein>
<dbReference type="InterPro" id="IPR041143">
    <property type="entry name" value="YgxA_HTH"/>
</dbReference>
<evidence type="ECO:0000259" key="1">
    <source>
        <dbReference type="Pfam" id="PF14540"/>
    </source>
</evidence>
<dbReference type="InterPro" id="IPR043519">
    <property type="entry name" value="NT_sf"/>
</dbReference>
<dbReference type="InterPro" id="IPR029348">
    <property type="entry name" value="NTF-like"/>
</dbReference>
<proteinExistence type="predicted"/>
<dbReference type="Proteomes" id="UP000036780">
    <property type="component" value="Unassembled WGS sequence"/>
</dbReference>
<feature type="domain" description="YgxA-like helix-turn-helix" evidence="2">
    <location>
        <begin position="224"/>
        <end position="287"/>
    </location>
</feature>
<feature type="domain" description="Nucleotidyltransferase-like" evidence="1">
    <location>
        <begin position="1"/>
        <end position="118"/>
    </location>
</feature>
<name>A0A0L0QV55_VIRPA</name>
<dbReference type="InterPro" id="IPR054515">
    <property type="entry name" value="YgxA-like_substrate-bd"/>
</dbReference>
<sequence length="289" mass="33757">MERFLRSIYQHHASDSNVLGILTVEKTKPDSPITDNFDVILLIIVQEAEKVWNVKHYEFANKACALHIVAEELLMEWIDTSGYRNAVEWIIYGRVVFDRNEFIQELKNTLQDFPDSKRDLRKIIEFGKLIKSYNEAKELLVAGEYMDSNSKILYSLHYLARLAVIEKGYYPEVTVWNQVKQIDIEVYKLYEEFIENKEEQKKRVQLMLLAMDYVINGRAEMAVKHLLDIMKSEGGSWYYGELQALPKLQAYSLDLSAIMTYLVEKGMIMIDTEPTKGEGVYHRKYTVGK</sequence>
<evidence type="ECO:0000313" key="4">
    <source>
        <dbReference type="EMBL" id="KNE22545.1"/>
    </source>
</evidence>
<dbReference type="Pfam" id="PF18576">
    <property type="entry name" value="HTH_52"/>
    <property type="match status" value="1"/>
</dbReference>
<feature type="domain" description="YgxA-like substrate binding" evidence="3">
    <location>
        <begin position="120"/>
        <end position="217"/>
    </location>
</feature>
<accession>A0A0L0QV55</accession>
<dbReference type="InterPro" id="IPR036388">
    <property type="entry name" value="WH-like_DNA-bd_sf"/>
</dbReference>
<dbReference type="Pfam" id="PF14540">
    <property type="entry name" value="NTF-like"/>
    <property type="match status" value="1"/>
</dbReference>
<dbReference type="Pfam" id="PF22339">
    <property type="entry name" value="YgxA-like_sub_bind"/>
    <property type="match status" value="1"/>
</dbReference>
<reference evidence="5" key="1">
    <citation type="submission" date="2015-07" db="EMBL/GenBank/DDBJ databases">
        <title>Fjat-10053 dsm26.</title>
        <authorList>
            <person name="Liu B."/>
            <person name="Wang J."/>
            <person name="Zhu Y."/>
            <person name="Liu G."/>
            <person name="Chen Q."/>
            <person name="Chen Z."/>
            <person name="Lan J."/>
            <person name="Che J."/>
            <person name="Ge C."/>
            <person name="Shi H."/>
            <person name="Pan Z."/>
            <person name="Liu X."/>
        </authorList>
    </citation>
    <scope>NUCLEOTIDE SEQUENCE [LARGE SCALE GENOMIC DNA]</scope>
    <source>
        <strain evidence="5">DSM 26</strain>
    </source>
</reference>
<keyword evidence="5" id="KW-1185">Reference proteome</keyword>